<dbReference type="Proteomes" id="UP000735302">
    <property type="component" value="Unassembled WGS sequence"/>
</dbReference>
<proteinExistence type="predicted"/>
<name>A0AAV3Z0R8_9GAST</name>
<reference evidence="1 2" key="1">
    <citation type="journal article" date="2021" name="Elife">
        <title>Chloroplast acquisition without the gene transfer in kleptoplastic sea slugs, Plakobranchus ocellatus.</title>
        <authorList>
            <person name="Maeda T."/>
            <person name="Takahashi S."/>
            <person name="Yoshida T."/>
            <person name="Shimamura S."/>
            <person name="Takaki Y."/>
            <person name="Nagai Y."/>
            <person name="Toyoda A."/>
            <person name="Suzuki Y."/>
            <person name="Arimoto A."/>
            <person name="Ishii H."/>
            <person name="Satoh N."/>
            <person name="Nishiyama T."/>
            <person name="Hasebe M."/>
            <person name="Maruyama T."/>
            <person name="Minagawa J."/>
            <person name="Obokata J."/>
            <person name="Shigenobu S."/>
        </authorList>
    </citation>
    <scope>NUCLEOTIDE SEQUENCE [LARGE SCALE GENOMIC DNA]</scope>
</reference>
<evidence type="ECO:0000313" key="2">
    <source>
        <dbReference type="Proteomes" id="UP000735302"/>
    </source>
</evidence>
<comment type="caution">
    <text evidence="1">The sequence shown here is derived from an EMBL/GenBank/DDBJ whole genome shotgun (WGS) entry which is preliminary data.</text>
</comment>
<protein>
    <recommendedName>
        <fullName evidence="3">C2H2-type domain-containing protein</fullName>
    </recommendedName>
</protein>
<accession>A0AAV3Z0R8</accession>
<keyword evidence="2" id="KW-1185">Reference proteome</keyword>
<organism evidence="1 2">
    <name type="scientific">Plakobranchus ocellatus</name>
    <dbReference type="NCBI Taxonomy" id="259542"/>
    <lineage>
        <taxon>Eukaryota</taxon>
        <taxon>Metazoa</taxon>
        <taxon>Spiralia</taxon>
        <taxon>Lophotrochozoa</taxon>
        <taxon>Mollusca</taxon>
        <taxon>Gastropoda</taxon>
        <taxon>Heterobranchia</taxon>
        <taxon>Euthyneura</taxon>
        <taxon>Panpulmonata</taxon>
        <taxon>Sacoglossa</taxon>
        <taxon>Placobranchoidea</taxon>
        <taxon>Plakobranchidae</taxon>
        <taxon>Plakobranchus</taxon>
    </lineage>
</organism>
<sequence length="93" mass="10224">MGQGRREESKVALVKGIDDGWGLQPAFLILNSSNAEIPQQAAAKYREAVNCSGCKEQLRYMHTHKIRTHAVAARDNANPNATNEKGETTIKNC</sequence>
<gene>
    <name evidence="1" type="ORF">PoB_001474500</name>
</gene>
<dbReference type="AlphaFoldDB" id="A0AAV3Z0R8"/>
<evidence type="ECO:0008006" key="3">
    <source>
        <dbReference type="Google" id="ProtNLM"/>
    </source>
</evidence>
<evidence type="ECO:0000313" key="1">
    <source>
        <dbReference type="EMBL" id="GFN88239.1"/>
    </source>
</evidence>
<dbReference type="EMBL" id="BLXT01001848">
    <property type="protein sequence ID" value="GFN88239.1"/>
    <property type="molecule type" value="Genomic_DNA"/>
</dbReference>